<accession>G6F0H7</accession>
<evidence type="ECO:0000313" key="3">
    <source>
        <dbReference type="Proteomes" id="UP000005939"/>
    </source>
</evidence>
<organism evidence="2 3">
    <name type="scientific">Commensalibacter intestini A911</name>
    <dbReference type="NCBI Taxonomy" id="1088868"/>
    <lineage>
        <taxon>Bacteria</taxon>
        <taxon>Pseudomonadati</taxon>
        <taxon>Pseudomonadota</taxon>
        <taxon>Alphaproteobacteria</taxon>
        <taxon>Acetobacterales</taxon>
        <taxon>Acetobacteraceae</taxon>
    </lineage>
</organism>
<sequence length="665" mass="77187">MNDTSSGNLSADSPIKELAADSLGYRPFAQNIATILDNATTREDCLVLGIHGEWGSGKTSAINLVIKELEDRQKGTEIQTKIIHFSPWLFSGQENLTFAFFHELDLNLNGEEWTKLKDALKEMASATLPIAGSIMNLIIPGTKDVAKSIKETIDQKPSLEKTKNKLQDILTQQQRPLLIIIDDIDRLPADEMRQIFRMVKSVADLPYVTYLLGFDRKIVEGALEKDTDLEGPQWIEKIVQGSFDLPYIIPFRIELYFWNKLKADIPNLYGKLDENTAPYFKHCLFPQLKNPRQVTRLINALIVGWLSVQDSVNPTLFVVIESWRLFNHGLYEFIKDNRDYICCDTEDGNNLETFEKKMITYNQKLNINLHYFFARGESTQALTLHYPIISSHFFYNYFIYDNNSQLLSPTELTEVENSLDYIEQAPEIINKFSNDILDHHLSKNRALLLHWKQNLSAYSERKITKIACWVVSIYDYSISIEKQSVEYNIQDEIKYLIINVFEHIRNDKLQTELLKKLYHDFPFCSLLMNKFCNILFTNDPRIILRSNELNNLINRYQDILKETYQTKITELVSTKKDFPSFPEFIIIFFNIFDAEWTDNFLHNNIDQAINIMLFILQTSSAILDQYNRPTQISCLLTIAKEVQVSDCNESSKQIAKDFCSMFDNQ</sequence>
<gene>
    <name evidence="2" type="ORF">CIN_14080</name>
</gene>
<dbReference type="Gene3D" id="3.40.50.300">
    <property type="entry name" value="P-loop containing nucleotide triphosphate hydrolases"/>
    <property type="match status" value="1"/>
</dbReference>
<dbReference type="RefSeq" id="WP_008854398.1">
    <property type="nucleotide sequence ID" value="NZ_AGFR01000007.1"/>
</dbReference>
<dbReference type="STRING" id="1088868.CIN_14080"/>
<name>G6F0H7_9PROT</name>
<evidence type="ECO:0000313" key="2">
    <source>
        <dbReference type="EMBL" id="EHD14049.1"/>
    </source>
</evidence>
<reference evidence="2 3" key="1">
    <citation type="submission" date="2011-10" db="EMBL/GenBank/DDBJ databases">
        <title>Genome Sequence of Commensalibacter intestini A911, isolated from Drosophila gut.</title>
        <authorList>
            <person name="Lee W.-J."/>
            <person name="Kim E.-K."/>
        </authorList>
    </citation>
    <scope>NUCLEOTIDE SEQUENCE [LARGE SCALE GENOMIC DNA]</scope>
    <source>
        <strain evidence="2 3">A911</strain>
    </source>
</reference>
<evidence type="ECO:0000259" key="1">
    <source>
        <dbReference type="Pfam" id="PF07693"/>
    </source>
</evidence>
<dbReference type="AlphaFoldDB" id="G6F0H7"/>
<feature type="domain" description="KAP NTPase" evidence="1">
    <location>
        <begin position="25"/>
        <end position="301"/>
    </location>
</feature>
<dbReference type="InterPro" id="IPR011646">
    <property type="entry name" value="KAP_P-loop"/>
</dbReference>
<dbReference type="Proteomes" id="UP000005939">
    <property type="component" value="Unassembled WGS sequence"/>
</dbReference>
<comment type="caution">
    <text evidence="2">The sequence shown here is derived from an EMBL/GenBank/DDBJ whole genome shotgun (WGS) entry which is preliminary data.</text>
</comment>
<dbReference type="SUPFAM" id="SSF52540">
    <property type="entry name" value="P-loop containing nucleoside triphosphate hydrolases"/>
    <property type="match status" value="1"/>
</dbReference>
<dbReference type="PATRIC" id="fig|1088868.3.peg.1414"/>
<dbReference type="eggNOG" id="COG4928">
    <property type="taxonomic scope" value="Bacteria"/>
</dbReference>
<protein>
    <recommendedName>
        <fullName evidence="1">KAP NTPase domain-containing protein</fullName>
    </recommendedName>
</protein>
<dbReference type="Pfam" id="PF07693">
    <property type="entry name" value="KAP_NTPase"/>
    <property type="match status" value="1"/>
</dbReference>
<dbReference type="OrthoDB" id="88903at2"/>
<proteinExistence type="predicted"/>
<dbReference type="InterPro" id="IPR027417">
    <property type="entry name" value="P-loop_NTPase"/>
</dbReference>
<dbReference type="EMBL" id="AGFR01000007">
    <property type="protein sequence ID" value="EHD14049.1"/>
    <property type="molecule type" value="Genomic_DNA"/>
</dbReference>